<evidence type="ECO:0000256" key="5">
    <source>
        <dbReference type="RuleBase" id="RU003679"/>
    </source>
</evidence>
<keyword evidence="2 4" id="KW-0378">Hydrolase</keyword>
<feature type="compositionally biased region" description="Pro residues" evidence="6">
    <location>
        <begin position="421"/>
        <end position="430"/>
    </location>
</feature>
<dbReference type="STRING" id="2903.R1BG12"/>
<evidence type="ECO:0000256" key="7">
    <source>
        <dbReference type="SAM" id="Phobius"/>
    </source>
</evidence>
<organism evidence="11 12">
    <name type="scientific">Emiliania huxleyi (strain CCMP1516)</name>
    <dbReference type="NCBI Taxonomy" id="280463"/>
    <lineage>
        <taxon>Eukaryota</taxon>
        <taxon>Haptista</taxon>
        <taxon>Haptophyta</taxon>
        <taxon>Prymnesiophyceae</taxon>
        <taxon>Isochrysidales</taxon>
        <taxon>Noelaerhabdaceae</taxon>
        <taxon>Emiliania</taxon>
    </lineage>
</organism>
<dbReference type="PROSITE" id="PS01182">
    <property type="entry name" value="GLYCOSYL_HYDROL_F35"/>
    <property type="match status" value="1"/>
</dbReference>
<feature type="region of interest" description="Disordered" evidence="6">
    <location>
        <begin position="216"/>
        <end position="270"/>
    </location>
</feature>
<feature type="compositionally biased region" description="Low complexity" evidence="6">
    <location>
        <begin position="406"/>
        <end position="420"/>
    </location>
</feature>
<evidence type="ECO:0000259" key="8">
    <source>
        <dbReference type="Pfam" id="PF01301"/>
    </source>
</evidence>
<keyword evidence="7" id="KW-0472">Membrane</keyword>
<dbReference type="EC" id="3.2.1.23" evidence="4"/>
<dbReference type="EnsemblProtists" id="EOD08272">
    <property type="protein sequence ID" value="EOD08272"/>
    <property type="gene ID" value="EMIHUDRAFT_471092"/>
</dbReference>
<proteinExistence type="inferred from homology"/>
<protein>
    <recommendedName>
        <fullName evidence="4">Beta-galactosidase</fullName>
        <ecNumber evidence="4">3.2.1.23</ecNumber>
    </recommendedName>
</protein>
<dbReference type="InterPro" id="IPR001944">
    <property type="entry name" value="Glycoside_Hdrlase_35"/>
</dbReference>
<feature type="domain" description="Beta-galactosidase galactose-binding" evidence="10">
    <location>
        <begin position="689"/>
        <end position="751"/>
    </location>
</feature>
<dbReference type="Pfam" id="PF21317">
    <property type="entry name" value="BetaGal_ABD_1"/>
    <property type="match status" value="1"/>
</dbReference>
<dbReference type="InterPro" id="IPR031330">
    <property type="entry name" value="Gly_Hdrlase_35_cat"/>
</dbReference>
<dbReference type="InterPro" id="IPR019801">
    <property type="entry name" value="Glyco_hydro_35_CS"/>
</dbReference>
<dbReference type="eggNOG" id="KOG0496">
    <property type="taxonomic scope" value="Eukaryota"/>
</dbReference>
<dbReference type="Gene3D" id="3.20.20.80">
    <property type="entry name" value="Glycosidases"/>
    <property type="match status" value="1"/>
</dbReference>
<dbReference type="KEGG" id="ehx:EMIHUDRAFT_471092"/>
<dbReference type="SUPFAM" id="SSF49785">
    <property type="entry name" value="Galactose-binding domain-like"/>
    <property type="match status" value="1"/>
</dbReference>
<evidence type="ECO:0000256" key="3">
    <source>
        <dbReference type="ARBA" id="ARBA00023295"/>
    </source>
</evidence>
<feature type="transmembrane region" description="Helical" evidence="7">
    <location>
        <begin position="857"/>
        <end position="877"/>
    </location>
</feature>
<dbReference type="GO" id="GO:0005975">
    <property type="term" value="P:carbohydrate metabolic process"/>
    <property type="evidence" value="ECO:0007669"/>
    <property type="project" value="InterPro"/>
</dbReference>
<dbReference type="HOGENOM" id="CLU_007853_5_0_1"/>
<dbReference type="GeneID" id="17254423"/>
<evidence type="ECO:0000259" key="9">
    <source>
        <dbReference type="Pfam" id="PF21317"/>
    </source>
</evidence>
<dbReference type="InterPro" id="IPR017853">
    <property type="entry name" value="GH"/>
</dbReference>
<dbReference type="GO" id="GO:0004565">
    <property type="term" value="F:beta-galactosidase activity"/>
    <property type="evidence" value="ECO:0007669"/>
    <property type="project" value="UniProtKB-EC"/>
</dbReference>
<reference evidence="11" key="2">
    <citation type="submission" date="2024-10" db="UniProtKB">
        <authorList>
            <consortium name="EnsemblProtists"/>
        </authorList>
    </citation>
    <scope>IDENTIFICATION</scope>
</reference>
<dbReference type="Proteomes" id="UP000013827">
    <property type="component" value="Unassembled WGS sequence"/>
</dbReference>
<name>A0A0D3IAI7_EMIH1</name>
<dbReference type="Pfam" id="PF21467">
    <property type="entry name" value="BetaGal_gal-bd"/>
    <property type="match status" value="1"/>
</dbReference>
<reference evidence="12" key="1">
    <citation type="journal article" date="2013" name="Nature">
        <title>Pan genome of the phytoplankton Emiliania underpins its global distribution.</title>
        <authorList>
            <person name="Read B.A."/>
            <person name="Kegel J."/>
            <person name="Klute M.J."/>
            <person name="Kuo A."/>
            <person name="Lefebvre S.C."/>
            <person name="Maumus F."/>
            <person name="Mayer C."/>
            <person name="Miller J."/>
            <person name="Monier A."/>
            <person name="Salamov A."/>
            <person name="Young J."/>
            <person name="Aguilar M."/>
            <person name="Claverie J.M."/>
            <person name="Frickenhaus S."/>
            <person name="Gonzalez K."/>
            <person name="Herman E.K."/>
            <person name="Lin Y.C."/>
            <person name="Napier J."/>
            <person name="Ogata H."/>
            <person name="Sarno A.F."/>
            <person name="Shmutz J."/>
            <person name="Schroeder D."/>
            <person name="de Vargas C."/>
            <person name="Verret F."/>
            <person name="von Dassow P."/>
            <person name="Valentin K."/>
            <person name="Van de Peer Y."/>
            <person name="Wheeler G."/>
            <person name="Dacks J.B."/>
            <person name="Delwiche C.F."/>
            <person name="Dyhrman S.T."/>
            <person name="Glockner G."/>
            <person name="John U."/>
            <person name="Richards T."/>
            <person name="Worden A.Z."/>
            <person name="Zhang X."/>
            <person name="Grigoriev I.V."/>
            <person name="Allen A.E."/>
            <person name="Bidle K."/>
            <person name="Borodovsky M."/>
            <person name="Bowler C."/>
            <person name="Brownlee C."/>
            <person name="Cock J.M."/>
            <person name="Elias M."/>
            <person name="Gladyshev V.N."/>
            <person name="Groth M."/>
            <person name="Guda C."/>
            <person name="Hadaegh A."/>
            <person name="Iglesias-Rodriguez M.D."/>
            <person name="Jenkins J."/>
            <person name="Jones B.M."/>
            <person name="Lawson T."/>
            <person name="Leese F."/>
            <person name="Lindquist E."/>
            <person name="Lobanov A."/>
            <person name="Lomsadze A."/>
            <person name="Malik S.B."/>
            <person name="Marsh M.E."/>
            <person name="Mackinder L."/>
            <person name="Mock T."/>
            <person name="Mueller-Roeber B."/>
            <person name="Pagarete A."/>
            <person name="Parker M."/>
            <person name="Probert I."/>
            <person name="Quesneville H."/>
            <person name="Raines C."/>
            <person name="Rensing S.A."/>
            <person name="Riano-Pachon D.M."/>
            <person name="Richier S."/>
            <person name="Rokitta S."/>
            <person name="Shiraiwa Y."/>
            <person name="Soanes D.M."/>
            <person name="van der Giezen M."/>
            <person name="Wahlund T.M."/>
            <person name="Williams B."/>
            <person name="Wilson W."/>
            <person name="Wolfe G."/>
            <person name="Wurch L.L."/>
        </authorList>
    </citation>
    <scope>NUCLEOTIDE SEQUENCE</scope>
</reference>
<comment type="similarity">
    <text evidence="1 5">Belongs to the glycosyl hydrolase 35 family.</text>
</comment>
<dbReference type="AlphaFoldDB" id="A0A0D3IAI7"/>
<feature type="region of interest" description="Disordered" evidence="6">
    <location>
        <begin position="663"/>
        <end position="682"/>
    </location>
</feature>
<comment type="catalytic activity">
    <reaction evidence="4">
        <text>Hydrolysis of terminal non-reducing beta-D-galactose residues in beta-D-galactosides.</text>
        <dbReference type="EC" id="3.2.1.23"/>
    </reaction>
</comment>
<evidence type="ECO:0000313" key="11">
    <source>
        <dbReference type="EnsemblProtists" id="EOD08272"/>
    </source>
</evidence>
<feature type="domain" description="Glycoside hydrolase 35 catalytic" evidence="8">
    <location>
        <begin position="22"/>
        <end position="385"/>
    </location>
</feature>
<dbReference type="SUPFAM" id="SSF51445">
    <property type="entry name" value="(Trans)glycosidases"/>
    <property type="match status" value="1"/>
</dbReference>
<dbReference type="InterPro" id="IPR048912">
    <property type="entry name" value="BetaGal1-like_ABD1"/>
</dbReference>
<feature type="domain" description="Beta-galactosidase 1-like first all-beta" evidence="9">
    <location>
        <begin position="477"/>
        <end position="593"/>
    </location>
</feature>
<evidence type="ECO:0000256" key="6">
    <source>
        <dbReference type="SAM" id="MobiDB-lite"/>
    </source>
</evidence>
<dbReference type="RefSeq" id="XP_005760701.1">
    <property type="nucleotide sequence ID" value="XM_005760644.1"/>
</dbReference>
<keyword evidence="3 4" id="KW-0326">Glycosidase</keyword>
<dbReference type="InterPro" id="IPR048913">
    <property type="entry name" value="BetaGal_gal-bd"/>
</dbReference>
<evidence type="ECO:0000313" key="12">
    <source>
        <dbReference type="Proteomes" id="UP000013827"/>
    </source>
</evidence>
<sequence>MDLGALFGGSSAPARLLIERDQFVLDGQNFTVRAGCVHYFRVHPDLWEDRLARIAALGLNAVQTYVPWNYHQAWNASSLGPARVDLDSPSRDLPRFLRLAHGLGLRVVLRPGPYVCGEFEFGGLPAWLLRDGPIELRTDAEPYMGHVERWWGELLPRLRREGLMLDDGGPVMLVQIENEYGHFGDVSEVEADRRYLERLADLARRHLGDGAQLFTSDPDDLAKLTRGTLSPSASRLGSEERRPPTSRSERRRGPHALPPPSRRRSSQVLTTVDSCDVPEDAWAAQRSFNPPGRSPFFCSELWVGWFAHWGEPARPNLAAQRARDVAERLRRVLAVNGGTGSVSLYMAHGGTSFGWWAGANTADGMYLPDTPSYDYGAPIGEGGGHGLDEAGGDKYAALQSVLLEAPSGSGSSVPSSSPSASRPPSPPAEPQPLREEPPPPRRLSSTVEVELPEAVRLMEAETLAALSGGGRCCDELPLPMEEVGCDYGIVVYETELPAGGGGPLQVSRLRDRLLAFVDGEFVGRMYRQQGWGRADPKGLLMPPPRPYPRTLRLLVENLGRVGFVDLPWFSRTFLLDQRKGILGGVWLNGTLLNRTGPDGQAGWRTHCLPFDDAQLDVLRRLPARQPSGLLDTAGSVALGAGSVALDAGSVAVSVAGAMLHLAQGSDRDSPPSLPSSLPSSQPRSAATATFYRGAFELPSADAGADAWLALGGGWAHGTAWVNGWHLGRYWLPEGPQRSLYVPGPLLREGGNELLLLSLDVAEAEADGQPRWARLYPSPNHTGARSAPQETAAASSRQLQIYSYAAAYSATKLTSANARHAVVDAFSHLEGLLSLGSKIIRLRAPAEPAAQRPSAAPIVAAIAAAGALLALVAAAYVFRAGRLRRPWRRRDRALARRFFLV</sequence>
<keyword evidence="7" id="KW-1133">Transmembrane helix</keyword>
<feature type="region of interest" description="Disordered" evidence="6">
    <location>
        <begin position="406"/>
        <end position="447"/>
    </location>
</feature>
<evidence type="ECO:0000256" key="4">
    <source>
        <dbReference type="RuleBase" id="RU000675"/>
    </source>
</evidence>
<keyword evidence="7" id="KW-0812">Transmembrane</keyword>
<dbReference type="InterPro" id="IPR008979">
    <property type="entry name" value="Galactose-bd-like_sf"/>
</dbReference>
<evidence type="ECO:0000259" key="10">
    <source>
        <dbReference type="Pfam" id="PF21467"/>
    </source>
</evidence>
<dbReference type="Gene3D" id="2.60.120.260">
    <property type="entry name" value="Galactose-binding domain-like"/>
    <property type="match status" value="3"/>
</dbReference>
<dbReference type="PRINTS" id="PR00742">
    <property type="entry name" value="GLHYDRLASE35"/>
</dbReference>
<dbReference type="PaxDb" id="2903-EOD08272"/>
<keyword evidence="12" id="KW-1185">Reference proteome</keyword>
<dbReference type="PANTHER" id="PTHR23421">
    <property type="entry name" value="BETA-GALACTOSIDASE RELATED"/>
    <property type="match status" value="1"/>
</dbReference>
<dbReference type="Pfam" id="PF01301">
    <property type="entry name" value="Glyco_hydro_35"/>
    <property type="match status" value="1"/>
</dbReference>
<evidence type="ECO:0000256" key="1">
    <source>
        <dbReference type="ARBA" id="ARBA00009809"/>
    </source>
</evidence>
<evidence type="ECO:0000256" key="2">
    <source>
        <dbReference type="ARBA" id="ARBA00022801"/>
    </source>
</evidence>
<accession>A0A0D3IAI7</accession>